<comment type="similarity">
    <text evidence="1">Belongs to the methyltransferase superfamily.</text>
</comment>
<dbReference type="Pfam" id="PF08241">
    <property type="entry name" value="Methyltransf_11"/>
    <property type="match status" value="1"/>
</dbReference>
<dbReference type="InterPro" id="IPR013216">
    <property type="entry name" value="Methyltransf_11"/>
</dbReference>
<dbReference type="PANTHER" id="PTHR44942:SF4">
    <property type="entry name" value="METHYLTRANSFERASE TYPE 11 DOMAIN-CONTAINING PROTEIN"/>
    <property type="match status" value="1"/>
</dbReference>
<sequence>MTSLYQHSDVVDVYFKHRPVYSDDVAQTVMKYLQRHDEDHDSSSTYDLMVDVGCGSGQATNTFAAYFKKIVGLDASENQIKVAKKQNKFDHINYVVGKAEELPFKEESVDLLVCGEAVHWFDLPKFFREVSRVLKPEGCIAIIGYWVQSINRLSLIQNNPSSFKETLNLFVDLARLGMSNHSRQDWIVEEVTTGYKDIFDRIPFPSKERRDDIIIKNVVTFSDLCGFLASTMDLGDLETKEDQLDEIFGDVMEVDIGSFDPLQAISKKMMKIWNVENKEEKFEIDFNVYILLSELGQSQKRKAQKKSPI</sequence>
<evidence type="ECO:0000256" key="2">
    <source>
        <dbReference type="ARBA" id="ARBA00022603"/>
    </source>
</evidence>
<keyword evidence="3" id="KW-0808">Transferase</keyword>
<comment type="caution">
    <text evidence="5">The sequence shown here is derived from an EMBL/GenBank/DDBJ whole genome shotgun (WGS) entry which is preliminary data.</text>
</comment>
<dbReference type="Proteomes" id="UP001642483">
    <property type="component" value="Unassembled WGS sequence"/>
</dbReference>
<dbReference type="PANTHER" id="PTHR44942">
    <property type="entry name" value="METHYLTRANSF_11 DOMAIN-CONTAINING PROTEIN"/>
    <property type="match status" value="1"/>
</dbReference>
<gene>
    <name evidence="5" type="ORF">CVLEPA_LOCUS20108</name>
</gene>
<name>A0ABP0G8C8_CLALP</name>
<dbReference type="InterPro" id="IPR051052">
    <property type="entry name" value="Diverse_substrate_MTase"/>
</dbReference>
<organism evidence="5 6">
    <name type="scientific">Clavelina lepadiformis</name>
    <name type="common">Light-bulb sea squirt</name>
    <name type="synonym">Ascidia lepadiformis</name>
    <dbReference type="NCBI Taxonomy" id="159417"/>
    <lineage>
        <taxon>Eukaryota</taxon>
        <taxon>Metazoa</taxon>
        <taxon>Chordata</taxon>
        <taxon>Tunicata</taxon>
        <taxon>Ascidiacea</taxon>
        <taxon>Aplousobranchia</taxon>
        <taxon>Clavelinidae</taxon>
        <taxon>Clavelina</taxon>
    </lineage>
</organism>
<evidence type="ECO:0000313" key="5">
    <source>
        <dbReference type="EMBL" id="CAK8688072.1"/>
    </source>
</evidence>
<evidence type="ECO:0000256" key="1">
    <source>
        <dbReference type="ARBA" id="ARBA00008361"/>
    </source>
</evidence>
<dbReference type="SUPFAM" id="SSF53335">
    <property type="entry name" value="S-adenosyl-L-methionine-dependent methyltransferases"/>
    <property type="match status" value="1"/>
</dbReference>
<protein>
    <recommendedName>
        <fullName evidence="4">Methyltransferase type 11 domain-containing protein</fullName>
    </recommendedName>
</protein>
<accession>A0ABP0G8C8</accession>
<proteinExistence type="inferred from homology"/>
<feature type="domain" description="Methyltransferase type 11" evidence="4">
    <location>
        <begin position="50"/>
        <end position="142"/>
    </location>
</feature>
<dbReference type="InterPro" id="IPR029063">
    <property type="entry name" value="SAM-dependent_MTases_sf"/>
</dbReference>
<dbReference type="EMBL" id="CAWYQH010000108">
    <property type="protein sequence ID" value="CAK8688072.1"/>
    <property type="molecule type" value="Genomic_DNA"/>
</dbReference>
<dbReference type="CDD" id="cd02440">
    <property type="entry name" value="AdoMet_MTases"/>
    <property type="match status" value="1"/>
</dbReference>
<evidence type="ECO:0000313" key="6">
    <source>
        <dbReference type="Proteomes" id="UP001642483"/>
    </source>
</evidence>
<reference evidence="5 6" key="1">
    <citation type="submission" date="2024-02" db="EMBL/GenBank/DDBJ databases">
        <authorList>
            <person name="Daric V."/>
            <person name="Darras S."/>
        </authorList>
    </citation>
    <scope>NUCLEOTIDE SEQUENCE [LARGE SCALE GENOMIC DNA]</scope>
</reference>
<keyword evidence="6" id="KW-1185">Reference proteome</keyword>
<evidence type="ECO:0000259" key="4">
    <source>
        <dbReference type="Pfam" id="PF08241"/>
    </source>
</evidence>
<keyword evidence="2" id="KW-0489">Methyltransferase</keyword>
<dbReference type="Gene3D" id="3.40.50.150">
    <property type="entry name" value="Vaccinia Virus protein VP39"/>
    <property type="match status" value="1"/>
</dbReference>
<evidence type="ECO:0000256" key="3">
    <source>
        <dbReference type="ARBA" id="ARBA00022679"/>
    </source>
</evidence>